<proteinExistence type="inferred from homology"/>
<evidence type="ECO:0000256" key="4">
    <source>
        <dbReference type="ARBA" id="ARBA00022645"/>
    </source>
</evidence>
<dbReference type="GO" id="GO:0008658">
    <property type="term" value="F:penicillin binding"/>
    <property type="evidence" value="ECO:0007669"/>
    <property type="project" value="InterPro"/>
</dbReference>
<evidence type="ECO:0000256" key="9">
    <source>
        <dbReference type="ARBA" id="ARBA00023268"/>
    </source>
</evidence>
<dbReference type="Pfam" id="PF00905">
    <property type="entry name" value="Transpeptidase"/>
    <property type="match status" value="1"/>
</dbReference>
<keyword evidence="6" id="KW-0328">Glycosyltransferase</keyword>
<dbReference type="InterPro" id="IPR050396">
    <property type="entry name" value="Glycosyltr_51/Transpeptidase"/>
</dbReference>
<dbReference type="EC" id="2.4.99.28" evidence="10"/>
<dbReference type="InterPro" id="IPR023346">
    <property type="entry name" value="Lysozyme-like_dom_sf"/>
</dbReference>
<dbReference type="PANTHER" id="PTHR32282:SF33">
    <property type="entry name" value="PEPTIDOGLYCAN GLYCOSYLTRANSFERASE"/>
    <property type="match status" value="1"/>
</dbReference>
<name>A0A0D0PHZ6_9RHOB</name>
<dbReference type="GO" id="GO:0006508">
    <property type="term" value="P:proteolysis"/>
    <property type="evidence" value="ECO:0007669"/>
    <property type="project" value="UniProtKB-KW"/>
</dbReference>
<dbReference type="UniPathway" id="UPA00219"/>
<dbReference type="STRING" id="1123501.Wenmar_00389"/>
<comment type="pathway">
    <text evidence="1">Cell wall biogenesis; peptidoglycan biosynthesis.</text>
</comment>
<keyword evidence="12" id="KW-0812">Transmembrane</keyword>
<dbReference type="OrthoDB" id="9766909at2"/>
<dbReference type="EMBL" id="AONG01000003">
    <property type="protein sequence ID" value="KIQ71011.1"/>
    <property type="molecule type" value="Genomic_DNA"/>
</dbReference>
<dbReference type="InterPro" id="IPR012338">
    <property type="entry name" value="Beta-lactam/transpept-like"/>
</dbReference>
<dbReference type="InterPro" id="IPR001460">
    <property type="entry name" value="PCN-bd_Tpept"/>
</dbReference>
<evidence type="ECO:0000256" key="12">
    <source>
        <dbReference type="SAM" id="Phobius"/>
    </source>
</evidence>
<dbReference type="Gene3D" id="3.40.710.10">
    <property type="entry name" value="DD-peptidase/beta-lactamase superfamily"/>
    <property type="match status" value="1"/>
</dbReference>
<comment type="catalytic activity">
    <reaction evidence="11">
        <text>[GlcNAc-(1-&gt;4)-Mur2Ac(oyl-L-Ala-gamma-D-Glu-L-Lys-D-Ala-D-Ala)](n)-di-trans,octa-cis-undecaprenyl diphosphate + beta-D-GlcNAc-(1-&gt;4)-Mur2Ac(oyl-L-Ala-gamma-D-Glu-L-Lys-D-Ala-D-Ala)-di-trans,octa-cis-undecaprenyl diphosphate = [GlcNAc-(1-&gt;4)-Mur2Ac(oyl-L-Ala-gamma-D-Glu-L-Lys-D-Ala-D-Ala)](n+1)-di-trans,octa-cis-undecaprenyl diphosphate + di-trans,octa-cis-undecaprenyl diphosphate + H(+)</text>
        <dbReference type="Rhea" id="RHEA:23708"/>
        <dbReference type="Rhea" id="RHEA-COMP:9602"/>
        <dbReference type="Rhea" id="RHEA-COMP:9603"/>
        <dbReference type="ChEBI" id="CHEBI:15378"/>
        <dbReference type="ChEBI" id="CHEBI:58405"/>
        <dbReference type="ChEBI" id="CHEBI:60033"/>
        <dbReference type="ChEBI" id="CHEBI:78435"/>
        <dbReference type="EC" id="2.4.99.28"/>
    </reaction>
</comment>
<keyword evidence="12" id="KW-1133">Transmembrane helix</keyword>
<dbReference type="Proteomes" id="UP000035100">
    <property type="component" value="Unassembled WGS sequence"/>
</dbReference>
<evidence type="ECO:0000256" key="1">
    <source>
        <dbReference type="ARBA" id="ARBA00004752"/>
    </source>
</evidence>
<comment type="caution">
    <text evidence="15">The sequence shown here is derived from an EMBL/GenBank/DDBJ whole genome shotgun (WGS) entry which is preliminary data.</text>
</comment>
<keyword evidence="16" id="KW-1185">Reference proteome</keyword>
<evidence type="ECO:0000313" key="16">
    <source>
        <dbReference type="Proteomes" id="UP000035100"/>
    </source>
</evidence>
<evidence type="ECO:0000256" key="6">
    <source>
        <dbReference type="ARBA" id="ARBA00022676"/>
    </source>
</evidence>
<dbReference type="PANTHER" id="PTHR32282">
    <property type="entry name" value="BINDING PROTEIN TRANSPEPTIDASE, PUTATIVE-RELATED"/>
    <property type="match status" value="1"/>
</dbReference>
<comment type="similarity">
    <text evidence="2">In the C-terminal section; belongs to the transpeptidase family.</text>
</comment>
<evidence type="ECO:0000256" key="10">
    <source>
        <dbReference type="ARBA" id="ARBA00044770"/>
    </source>
</evidence>
<accession>A0A0D0PHZ6</accession>
<keyword evidence="8" id="KW-0378">Hydrolase</keyword>
<feature type="domain" description="Penicillin-binding protein transpeptidase" evidence="13">
    <location>
        <begin position="405"/>
        <end position="632"/>
    </location>
</feature>
<evidence type="ECO:0000256" key="11">
    <source>
        <dbReference type="ARBA" id="ARBA00049902"/>
    </source>
</evidence>
<dbReference type="Gene3D" id="1.10.3810.10">
    <property type="entry name" value="Biosynthetic peptidoglycan transglycosylase-like"/>
    <property type="match status" value="1"/>
</dbReference>
<dbReference type="InterPro" id="IPR036950">
    <property type="entry name" value="PBP_transglycosylase"/>
</dbReference>
<evidence type="ECO:0000256" key="3">
    <source>
        <dbReference type="ARBA" id="ARBA00007739"/>
    </source>
</evidence>
<feature type="transmembrane region" description="Helical" evidence="12">
    <location>
        <begin position="94"/>
        <end position="119"/>
    </location>
</feature>
<dbReference type="GO" id="GO:0004180">
    <property type="term" value="F:carboxypeptidase activity"/>
    <property type="evidence" value="ECO:0007669"/>
    <property type="project" value="UniProtKB-KW"/>
</dbReference>
<dbReference type="GO" id="GO:0030288">
    <property type="term" value="C:outer membrane-bounded periplasmic space"/>
    <property type="evidence" value="ECO:0007669"/>
    <property type="project" value="TreeGrafter"/>
</dbReference>
<keyword evidence="5" id="KW-0645">Protease</keyword>
<protein>
    <recommendedName>
        <fullName evidence="10">peptidoglycan glycosyltransferase</fullName>
        <ecNumber evidence="10">2.4.99.28</ecNumber>
    </recommendedName>
</protein>
<evidence type="ECO:0000256" key="2">
    <source>
        <dbReference type="ARBA" id="ARBA00007090"/>
    </source>
</evidence>
<keyword evidence="4 15" id="KW-0121">Carboxypeptidase</keyword>
<dbReference type="SUPFAM" id="SSF53955">
    <property type="entry name" value="Lysozyme-like"/>
    <property type="match status" value="1"/>
</dbReference>
<dbReference type="Pfam" id="PF00912">
    <property type="entry name" value="Transgly"/>
    <property type="match status" value="1"/>
</dbReference>
<organism evidence="15 16">
    <name type="scientific">Wenxinia marina DSM 24838</name>
    <dbReference type="NCBI Taxonomy" id="1123501"/>
    <lineage>
        <taxon>Bacteria</taxon>
        <taxon>Pseudomonadati</taxon>
        <taxon>Pseudomonadota</taxon>
        <taxon>Alphaproteobacteria</taxon>
        <taxon>Rhodobacterales</taxon>
        <taxon>Roseobacteraceae</taxon>
        <taxon>Wenxinia</taxon>
    </lineage>
</organism>
<evidence type="ECO:0000259" key="14">
    <source>
        <dbReference type="Pfam" id="PF00912"/>
    </source>
</evidence>
<dbReference type="GO" id="GO:0009252">
    <property type="term" value="P:peptidoglycan biosynthetic process"/>
    <property type="evidence" value="ECO:0007669"/>
    <property type="project" value="UniProtKB-UniPathway"/>
</dbReference>
<keyword evidence="7" id="KW-0808">Transferase</keyword>
<dbReference type="PATRIC" id="fig|1123501.6.peg.448"/>
<dbReference type="GO" id="GO:0008955">
    <property type="term" value="F:peptidoglycan glycosyltransferase activity"/>
    <property type="evidence" value="ECO:0007669"/>
    <property type="project" value="UniProtKB-EC"/>
</dbReference>
<keyword evidence="9" id="KW-0511">Multifunctional enzyme</keyword>
<evidence type="ECO:0000313" key="15">
    <source>
        <dbReference type="EMBL" id="KIQ71011.1"/>
    </source>
</evidence>
<comment type="similarity">
    <text evidence="3">In the N-terminal section; belongs to the glycosyltransferase 51 family.</text>
</comment>
<dbReference type="eggNOG" id="COG0744">
    <property type="taxonomic scope" value="Bacteria"/>
</dbReference>
<dbReference type="SUPFAM" id="SSF56601">
    <property type="entry name" value="beta-lactamase/transpeptidase-like"/>
    <property type="match status" value="1"/>
</dbReference>
<evidence type="ECO:0000259" key="13">
    <source>
        <dbReference type="Pfam" id="PF00905"/>
    </source>
</evidence>
<evidence type="ECO:0000256" key="5">
    <source>
        <dbReference type="ARBA" id="ARBA00022670"/>
    </source>
</evidence>
<sequence length="777" mass="81939">MSEEDDRPDDWRTAASESRAAFAHFGRAISLGGRALGRRIGHGARSLGQATRAGLRSAGGGLRVGLPAAGRAGGAVVRGAGRAARALPRNTLRLTGLVIAGGIAGVFVATALWLGAILWQLPPTDEIMADAETILSLEDSTGAPLMTRGAVPSDYAPLDTIPAHVIDAVLAIEDRRFYEHEGVDWRAVSRAAWENLTAGGIRQGGSTITQQLAKILYLTPDRTLTRKMQEALLARRLEGELGKDGVLERYLNVVYLGSGARGLPAAASVYFDRDVADLTVAQAAALAATIQSPSSVNPSADLPATQQRARLVIDLMEAQGRLEPGAADAARADLVTLATDRPVARYGSWFADWVVSEAEAIADDFDGVVTLRTSLDPALQRHAEEVIARHLPPGGPEAALVALRGDGTVAAMVGGRDYGASEFNRATAALRSPGSTFKTIVFLAALAEGYGPDTMVPDRPIEIDGYAPENFDGRYLGDITLREAFIESRNAAAVALGQQLGPERIVEAARALGIEAELSPTPAIALGADGVPLIDMVEAYAAIAANRAPITARGISGFVSTETGEFHPFRWPRPQAEGYAATLLAQRQPMLDLLQGVVTDGTGHEAAPGRPAAGKTGTGQDYRDALFIGFDEHLVVGVWVGYDDNRPMDDVTGGSLPAAIWRDFMLGLSPEGRDRVMAAPADDVAAATVAAPEPEPESAEDVEAALSAILAEASDDGPAPVDDTRALLELILDQLEIGPSSGPACNVDACRRFYRSFRESDCTFQPYGGGPRRLCER</sequence>
<feature type="domain" description="Glycosyl transferase family 51" evidence="14">
    <location>
        <begin position="153"/>
        <end position="316"/>
    </location>
</feature>
<dbReference type="InterPro" id="IPR001264">
    <property type="entry name" value="Glyco_trans_51"/>
</dbReference>
<gene>
    <name evidence="15" type="ORF">Wenmar_00389</name>
</gene>
<evidence type="ECO:0000256" key="7">
    <source>
        <dbReference type="ARBA" id="ARBA00022679"/>
    </source>
</evidence>
<dbReference type="RefSeq" id="WP_018304507.1">
    <property type="nucleotide sequence ID" value="NZ_KB902314.1"/>
</dbReference>
<reference evidence="15 16" key="1">
    <citation type="submission" date="2013-01" db="EMBL/GenBank/DDBJ databases">
        <authorList>
            <person name="Fiebig A."/>
            <person name="Goeker M."/>
            <person name="Klenk H.-P.P."/>
        </authorList>
    </citation>
    <scope>NUCLEOTIDE SEQUENCE [LARGE SCALE GENOMIC DNA]</scope>
    <source>
        <strain evidence="15 16">DSM 24838</strain>
    </source>
</reference>
<dbReference type="AlphaFoldDB" id="A0A0D0PHZ6"/>
<keyword evidence="12" id="KW-0472">Membrane</keyword>
<evidence type="ECO:0000256" key="8">
    <source>
        <dbReference type="ARBA" id="ARBA00022801"/>
    </source>
</evidence>